<accession>A0A0G1KPS4</accession>
<evidence type="ECO:0000313" key="1">
    <source>
        <dbReference type="EMBL" id="KKT58327.1"/>
    </source>
</evidence>
<dbReference type="EMBL" id="LCIR01000035">
    <property type="protein sequence ID" value="KKT58327.1"/>
    <property type="molecule type" value="Genomic_DNA"/>
</dbReference>
<dbReference type="InterPro" id="IPR029058">
    <property type="entry name" value="AB_hydrolase_fold"/>
</dbReference>
<sequence>MKQQIVFIHGGETHDTYEQYVEYLKRSEFDPKKESQKRWKHSLAENLGDGYEILMPQMPSKHNAKYNEWKIWFEKVTPFIKENAIFIGHSLGGIFLTKYLSENKFSKTIKATKLFTR</sequence>
<dbReference type="SUPFAM" id="SSF53474">
    <property type="entry name" value="alpha/beta-Hydrolases"/>
    <property type="match status" value="1"/>
</dbReference>
<name>A0A0G1KPS4_9BACT</name>
<dbReference type="AlphaFoldDB" id="A0A0G1KPS4"/>
<protein>
    <submittedName>
        <fullName evidence="1">Uncharacterized protein</fullName>
    </submittedName>
</protein>
<evidence type="ECO:0000313" key="2">
    <source>
        <dbReference type="Proteomes" id="UP000034087"/>
    </source>
</evidence>
<comment type="caution">
    <text evidence="1">The sequence shown here is derived from an EMBL/GenBank/DDBJ whole genome shotgun (WGS) entry which is preliminary data.</text>
</comment>
<dbReference type="Proteomes" id="UP000034087">
    <property type="component" value="Unassembled WGS sequence"/>
</dbReference>
<reference evidence="1 2" key="1">
    <citation type="journal article" date="2015" name="Nature">
        <title>rRNA introns, odd ribosomes, and small enigmatic genomes across a large radiation of phyla.</title>
        <authorList>
            <person name="Brown C.T."/>
            <person name="Hug L.A."/>
            <person name="Thomas B.C."/>
            <person name="Sharon I."/>
            <person name="Castelle C.J."/>
            <person name="Singh A."/>
            <person name="Wilkins M.J."/>
            <person name="Williams K.H."/>
            <person name="Banfield J.F."/>
        </authorList>
    </citation>
    <scope>NUCLEOTIDE SEQUENCE [LARGE SCALE GENOMIC DNA]</scope>
</reference>
<organism evidence="1 2">
    <name type="scientific">Candidatus Giovannonibacteria bacterium GW2011_GWA1_44_25</name>
    <dbReference type="NCBI Taxonomy" id="1618645"/>
    <lineage>
        <taxon>Bacteria</taxon>
        <taxon>Candidatus Giovannoniibacteriota</taxon>
    </lineage>
</organism>
<dbReference type="Gene3D" id="3.40.50.1820">
    <property type="entry name" value="alpha/beta hydrolase"/>
    <property type="match status" value="1"/>
</dbReference>
<gene>
    <name evidence="1" type="ORF">UW53_C0035G0009</name>
</gene>
<proteinExistence type="predicted"/>